<proteinExistence type="predicted"/>
<organism evidence="1">
    <name type="scientific">Arundo donax</name>
    <name type="common">Giant reed</name>
    <name type="synonym">Donax arundinaceus</name>
    <dbReference type="NCBI Taxonomy" id="35708"/>
    <lineage>
        <taxon>Eukaryota</taxon>
        <taxon>Viridiplantae</taxon>
        <taxon>Streptophyta</taxon>
        <taxon>Embryophyta</taxon>
        <taxon>Tracheophyta</taxon>
        <taxon>Spermatophyta</taxon>
        <taxon>Magnoliopsida</taxon>
        <taxon>Liliopsida</taxon>
        <taxon>Poales</taxon>
        <taxon>Poaceae</taxon>
        <taxon>PACMAD clade</taxon>
        <taxon>Arundinoideae</taxon>
        <taxon>Arundineae</taxon>
        <taxon>Arundo</taxon>
    </lineage>
</organism>
<dbReference type="EMBL" id="GBRH01228936">
    <property type="protein sequence ID" value="JAD68959.1"/>
    <property type="molecule type" value="Transcribed_RNA"/>
</dbReference>
<accession>A0A0A9BY21</accession>
<reference evidence="1" key="2">
    <citation type="journal article" date="2015" name="Data Brief">
        <title>Shoot transcriptome of the giant reed, Arundo donax.</title>
        <authorList>
            <person name="Barrero R.A."/>
            <person name="Guerrero F.D."/>
            <person name="Moolhuijzen P."/>
            <person name="Goolsby J.A."/>
            <person name="Tidwell J."/>
            <person name="Bellgard S.E."/>
            <person name="Bellgard M.I."/>
        </authorList>
    </citation>
    <scope>NUCLEOTIDE SEQUENCE</scope>
    <source>
        <tissue evidence="1">Shoot tissue taken approximately 20 cm above the soil surface</tissue>
    </source>
</reference>
<sequence>MDMQEGVLLGVCRGCVCSREWIPRQVRGGVDTLARIRVTATREKK</sequence>
<name>A0A0A9BY21_ARUDO</name>
<reference evidence="1" key="1">
    <citation type="submission" date="2014-09" db="EMBL/GenBank/DDBJ databases">
        <authorList>
            <person name="Magalhaes I.L.F."/>
            <person name="Oliveira U."/>
            <person name="Santos F.R."/>
            <person name="Vidigal T.H.D.A."/>
            <person name="Brescovit A.D."/>
            <person name="Santos A.J."/>
        </authorList>
    </citation>
    <scope>NUCLEOTIDE SEQUENCE</scope>
    <source>
        <tissue evidence="1">Shoot tissue taken approximately 20 cm above the soil surface</tissue>
    </source>
</reference>
<dbReference type="AlphaFoldDB" id="A0A0A9BY21"/>
<protein>
    <submittedName>
        <fullName evidence="1">Uncharacterized protein</fullName>
    </submittedName>
</protein>
<evidence type="ECO:0000313" key="1">
    <source>
        <dbReference type="EMBL" id="JAD68959.1"/>
    </source>
</evidence>